<dbReference type="InterPro" id="IPR050482">
    <property type="entry name" value="Sensor_HK_TwoCompSys"/>
</dbReference>
<evidence type="ECO:0000256" key="6">
    <source>
        <dbReference type="ARBA" id="ARBA00022777"/>
    </source>
</evidence>
<dbReference type="InterPro" id="IPR003594">
    <property type="entry name" value="HATPase_dom"/>
</dbReference>
<comment type="catalytic activity">
    <reaction evidence="1">
        <text>ATP + protein L-histidine = ADP + protein N-phospho-L-histidine.</text>
        <dbReference type="EC" id="2.7.13.3"/>
    </reaction>
</comment>
<feature type="transmembrane region" description="Helical" evidence="10">
    <location>
        <begin position="147"/>
        <end position="169"/>
    </location>
</feature>
<keyword evidence="10" id="KW-0472">Membrane</keyword>
<dbReference type="CDD" id="cd16917">
    <property type="entry name" value="HATPase_UhpB-NarQ-NarX-like"/>
    <property type="match status" value="1"/>
</dbReference>
<dbReference type="Gene3D" id="3.30.565.10">
    <property type="entry name" value="Histidine kinase-like ATPase, C-terminal domain"/>
    <property type="match status" value="1"/>
</dbReference>
<keyword evidence="4" id="KW-0808">Transferase</keyword>
<dbReference type="InterPro" id="IPR036890">
    <property type="entry name" value="HATPase_C_sf"/>
</dbReference>
<protein>
    <recommendedName>
        <fullName evidence="2">histidine kinase</fullName>
        <ecNumber evidence="2">2.7.13.3</ecNumber>
    </recommendedName>
</protein>
<evidence type="ECO:0000256" key="7">
    <source>
        <dbReference type="ARBA" id="ARBA00022840"/>
    </source>
</evidence>
<feature type="domain" description="Histidine kinase/HSP90-like ATPase" evidence="11">
    <location>
        <begin position="299"/>
        <end position="403"/>
    </location>
</feature>
<keyword evidence="3" id="KW-0597">Phosphoprotein</keyword>
<feature type="compositionally biased region" description="Basic and acidic residues" evidence="9">
    <location>
        <begin position="339"/>
        <end position="364"/>
    </location>
</feature>
<evidence type="ECO:0000256" key="2">
    <source>
        <dbReference type="ARBA" id="ARBA00012438"/>
    </source>
</evidence>
<comment type="caution">
    <text evidence="13">The sequence shown here is derived from an EMBL/GenBank/DDBJ whole genome shotgun (WGS) entry which is preliminary data.</text>
</comment>
<dbReference type="EMBL" id="BAABDQ010000029">
    <property type="protein sequence ID" value="GAA3595055.1"/>
    <property type="molecule type" value="Genomic_DNA"/>
</dbReference>
<reference evidence="14" key="1">
    <citation type="journal article" date="2019" name="Int. J. Syst. Evol. Microbiol.">
        <title>The Global Catalogue of Microorganisms (GCM) 10K type strain sequencing project: providing services to taxonomists for standard genome sequencing and annotation.</title>
        <authorList>
            <consortium name="The Broad Institute Genomics Platform"/>
            <consortium name="The Broad Institute Genome Sequencing Center for Infectious Disease"/>
            <person name="Wu L."/>
            <person name="Ma J."/>
        </authorList>
    </citation>
    <scope>NUCLEOTIDE SEQUENCE [LARGE SCALE GENOMIC DNA]</scope>
    <source>
        <strain evidence="14">JCM 17326</strain>
    </source>
</reference>
<dbReference type="Pfam" id="PF02518">
    <property type="entry name" value="HATPase_c"/>
    <property type="match status" value="1"/>
</dbReference>
<evidence type="ECO:0000313" key="13">
    <source>
        <dbReference type="EMBL" id="GAA3595055.1"/>
    </source>
</evidence>
<organism evidence="13 14">
    <name type="scientific">Nonomuraea rosea</name>
    <dbReference type="NCBI Taxonomy" id="638574"/>
    <lineage>
        <taxon>Bacteria</taxon>
        <taxon>Bacillati</taxon>
        <taxon>Actinomycetota</taxon>
        <taxon>Actinomycetes</taxon>
        <taxon>Streptosporangiales</taxon>
        <taxon>Streptosporangiaceae</taxon>
        <taxon>Nonomuraea</taxon>
    </lineage>
</organism>
<evidence type="ECO:0000256" key="9">
    <source>
        <dbReference type="SAM" id="MobiDB-lite"/>
    </source>
</evidence>
<dbReference type="Pfam" id="PF07730">
    <property type="entry name" value="HisKA_3"/>
    <property type="match status" value="1"/>
</dbReference>
<evidence type="ECO:0000259" key="12">
    <source>
        <dbReference type="Pfam" id="PF07730"/>
    </source>
</evidence>
<dbReference type="PANTHER" id="PTHR24421">
    <property type="entry name" value="NITRATE/NITRITE SENSOR PROTEIN NARX-RELATED"/>
    <property type="match status" value="1"/>
</dbReference>
<feature type="transmembrane region" description="Helical" evidence="10">
    <location>
        <begin position="104"/>
        <end position="127"/>
    </location>
</feature>
<evidence type="ECO:0000256" key="4">
    <source>
        <dbReference type="ARBA" id="ARBA00022679"/>
    </source>
</evidence>
<feature type="transmembrane region" description="Helical" evidence="10">
    <location>
        <begin position="24"/>
        <end position="44"/>
    </location>
</feature>
<evidence type="ECO:0000259" key="11">
    <source>
        <dbReference type="Pfam" id="PF02518"/>
    </source>
</evidence>
<name>A0ABP6YZM3_9ACTN</name>
<accession>A0ABP6YZM3</accession>
<evidence type="ECO:0000256" key="1">
    <source>
        <dbReference type="ARBA" id="ARBA00000085"/>
    </source>
</evidence>
<keyword evidence="5" id="KW-0547">Nucleotide-binding</keyword>
<gene>
    <name evidence="13" type="ORF">GCM10022419_092920</name>
</gene>
<dbReference type="InterPro" id="IPR011712">
    <property type="entry name" value="Sig_transdc_His_kin_sub3_dim/P"/>
</dbReference>
<evidence type="ECO:0000313" key="14">
    <source>
        <dbReference type="Proteomes" id="UP001500630"/>
    </source>
</evidence>
<keyword evidence="6" id="KW-0418">Kinase</keyword>
<sequence length="404" mass="41956">MTATIGGVLAHPPRPPLLHRLPPYARGLLTWCAVAAFALLQLAALLSGSDDANPRALLLAGAAVVMTVPLAWARHRPVPVLTVLLAEVAAATALGAPAEQVWPLFLAAFVLVCGIAATRSGVAAALGTLVVVEGAWHADLWRHGYRALAPGFLALTALLAGGVLLAWLAGTALRQRHEYAEALRVHAVTSERLSIARDVHDMVAHSIGSIAIQAGAGSRVIDARPDQARDALDAIEVTSRETLKGLRQMLGVLRRPGTPSTGLADLGPVTSAAVAAGVQVDVRWQGERRPLPAAVDHSAFRIVQEAVTNVVRHADAARCRVSIGYARAELSVEIVDDGRGAGAGERHGDGHGEGHGEGHGDGAGEGKGYGIAGMRERVALLNGQFTAGPRPEGGFRVAARLPIP</sequence>
<keyword evidence="8" id="KW-0902">Two-component regulatory system</keyword>
<evidence type="ECO:0000256" key="8">
    <source>
        <dbReference type="ARBA" id="ARBA00023012"/>
    </source>
</evidence>
<keyword evidence="10" id="KW-1133">Transmembrane helix</keyword>
<dbReference type="EC" id="2.7.13.3" evidence="2"/>
<proteinExistence type="predicted"/>
<keyword evidence="14" id="KW-1185">Reference proteome</keyword>
<dbReference type="Proteomes" id="UP001500630">
    <property type="component" value="Unassembled WGS sequence"/>
</dbReference>
<feature type="domain" description="Signal transduction histidine kinase subgroup 3 dimerisation and phosphoacceptor" evidence="12">
    <location>
        <begin position="191"/>
        <end position="256"/>
    </location>
</feature>
<evidence type="ECO:0000256" key="10">
    <source>
        <dbReference type="SAM" id="Phobius"/>
    </source>
</evidence>
<dbReference type="PANTHER" id="PTHR24421:SF10">
    <property type="entry name" value="NITRATE_NITRITE SENSOR PROTEIN NARQ"/>
    <property type="match status" value="1"/>
</dbReference>
<dbReference type="SUPFAM" id="SSF55874">
    <property type="entry name" value="ATPase domain of HSP90 chaperone/DNA topoisomerase II/histidine kinase"/>
    <property type="match status" value="1"/>
</dbReference>
<feature type="region of interest" description="Disordered" evidence="9">
    <location>
        <begin position="339"/>
        <end position="368"/>
    </location>
</feature>
<evidence type="ECO:0000256" key="3">
    <source>
        <dbReference type="ARBA" id="ARBA00022553"/>
    </source>
</evidence>
<feature type="transmembrane region" description="Helical" evidence="10">
    <location>
        <begin position="56"/>
        <end position="72"/>
    </location>
</feature>
<keyword evidence="10" id="KW-0812">Transmembrane</keyword>
<feature type="transmembrane region" description="Helical" evidence="10">
    <location>
        <begin position="78"/>
        <end position="97"/>
    </location>
</feature>
<dbReference type="Gene3D" id="1.20.5.1930">
    <property type="match status" value="1"/>
</dbReference>
<keyword evidence="7" id="KW-0067">ATP-binding</keyword>
<evidence type="ECO:0000256" key="5">
    <source>
        <dbReference type="ARBA" id="ARBA00022741"/>
    </source>
</evidence>